<dbReference type="RefSeq" id="WP_125404995.1">
    <property type="nucleotide sequence ID" value="NZ_JBEHHI010000002.1"/>
</dbReference>
<evidence type="ECO:0000256" key="10">
    <source>
        <dbReference type="ARBA" id="ARBA00025598"/>
    </source>
</evidence>
<evidence type="ECO:0000256" key="1">
    <source>
        <dbReference type="ARBA" id="ARBA00004117"/>
    </source>
</evidence>
<keyword evidence="15" id="KW-1185">Reference proteome</keyword>
<keyword evidence="14" id="KW-0969">Cilium</keyword>
<feature type="domain" description="Flagellar motor switch protein FliG C-terminal" evidence="11">
    <location>
        <begin position="221"/>
        <end position="333"/>
    </location>
</feature>
<evidence type="ECO:0000259" key="11">
    <source>
        <dbReference type="Pfam" id="PF01706"/>
    </source>
</evidence>
<keyword evidence="6" id="KW-0145">Chemotaxis</keyword>
<protein>
    <recommendedName>
        <fullName evidence="4">Flagellar motor switch protein FliG</fullName>
    </recommendedName>
</protein>
<evidence type="ECO:0000256" key="4">
    <source>
        <dbReference type="ARBA" id="ARBA00021870"/>
    </source>
</evidence>
<dbReference type="PRINTS" id="PR00954">
    <property type="entry name" value="FLGMOTORFLIG"/>
</dbReference>
<comment type="similarity">
    <text evidence="3">Belongs to the FliG family.</text>
</comment>
<evidence type="ECO:0000259" key="13">
    <source>
        <dbReference type="Pfam" id="PF14842"/>
    </source>
</evidence>
<evidence type="ECO:0000256" key="7">
    <source>
        <dbReference type="ARBA" id="ARBA00022779"/>
    </source>
</evidence>
<sequence>MQPPPDALPALPPARKAAVIVRLALGEGVTLPIDTLPEALQARLAREMAQTRFVDGATLERVVAEFADRIEDGGLAFPGGVDGALNLLEGQISARAAADLRGEGGACDPWKRIAGLDEAELVALIDAEGAEVAAVVLSKLSHPKAAAILGRLPGARARQIALAVSRTSQIGPDTVARIGAALSEALDAAPRPAFTEPPEERMGAILNVAQALTREELLAGLDAADSALAERVRRAIFTFEHIPDRLSPRDVPMLARNVPQEVLVTALSGALAGRDDSKAAAGFILSNLSHRLADQLREEIEERGPVKPRVAEDAMLRLVTSLREQAEAGDIVLSEGAAAGR</sequence>
<keyword evidence="5" id="KW-1003">Cell membrane</keyword>
<dbReference type="InterPro" id="IPR011002">
    <property type="entry name" value="FliG_a-hlx"/>
</dbReference>
<dbReference type="InterPro" id="IPR032779">
    <property type="entry name" value="FliG_M"/>
</dbReference>
<dbReference type="Gene3D" id="1.10.220.30">
    <property type="match status" value="3"/>
</dbReference>
<feature type="domain" description="Flagellar motor switch protein FliG middle" evidence="12">
    <location>
        <begin position="120"/>
        <end position="189"/>
    </location>
</feature>
<dbReference type="Proteomes" id="UP001560019">
    <property type="component" value="Unassembled WGS sequence"/>
</dbReference>
<dbReference type="SUPFAM" id="SSF48029">
    <property type="entry name" value="FliG"/>
    <property type="match status" value="2"/>
</dbReference>
<dbReference type="InterPro" id="IPR023087">
    <property type="entry name" value="Flg_Motor_Flig_C"/>
</dbReference>
<keyword evidence="9" id="KW-0975">Bacterial flagellum</keyword>
<dbReference type="EMBL" id="JBEHHI010000002">
    <property type="protein sequence ID" value="MEX5729317.1"/>
    <property type="molecule type" value="Genomic_DNA"/>
</dbReference>
<keyword evidence="14" id="KW-0282">Flagellum</keyword>
<comment type="subcellular location">
    <subcellularLocation>
        <location evidence="1">Bacterial flagellum basal body</location>
    </subcellularLocation>
    <subcellularLocation>
        <location evidence="2">Cell membrane</location>
        <topology evidence="2">Peripheral membrane protein</topology>
        <orientation evidence="2">Cytoplasmic side</orientation>
    </subcellularLocation>
</comment>
<accession>A0ABV3XVF1</accession>
<organism evidence="14 15">
    <name type="scientific">Rhodovulum iodosum</name>
    <dbReference type="NCBI Taxonomy" id="68291"/>
    <lineage>
        <taxon>Bacteria</taxon>
        <taxon>Pseudomonadati</taxon>
        <taxon>Pseudomonadota</taxon>
        <taxon>Alphaproteobacteria</taxon>
        <taxon>Rhodobacterales</taxon>
        <taxon>Paracoccaceae</taxon>
        <taxon>Rhodovulum</taxon>
    </lineage>
</organism>
<dbReference type="InterPro" id="IPR000090">
    <property type="entry name" value="Flg_Motor_Flig"/>
</dbReference>
<evidence type="ECO:0000256" key="9">
    <source>
        <dbReference type="ARBA" id="ARBA00023143"/>
    </source>
</evidence>
<gene>
    <name evidence="14" type="ORF">Ga0609869_002670</name>
</gene>
<evidence type="ECO:0000256" key="8">
    <source>
        <dbReference type="ARBA" id="ARBA00023136"/>
    </source>
</evidence>
<evidence type="ECO:0000259" key="12">
    <source>
        <dbReference type="Pfam" id="PF14841"/>
    </source>
</evidence>
<dbReference type="Pfam" id="PF14842">
    <property type="entry name" value="FliG_N"/>
    <property type="match status" value="1"/>
</dbReference>
<evidence type="ECO:0000313" key="15">
    <source>
        <dbReference type="Proteomes" id="UP001560019"/>
    </source>
</evidence>
<comment type="function">
    <text evidence="10">FliG is one of three proteins (FliG, FliN, FliM) that forms the rotor-mounted switch complex (C ring), located at the base of the basal body. This complex interacts with the CheY and CheZ chemotaxis proteins, in addition to contacting components of the motor that determine the direction of flagellar rotation.</text>
</comment>
<evidence type="ECO:0000256" key="5">
    <source>
        <dbReference type="ARBA" id="ARBA00022475"/>
    </source>
</evidence>
<dbReference type="Pfam" id="PF14841">
    <property type="entry name" value="FliG_M"/>
    <property type="match status" value="1"/>
</dbReference>
<dbReference type="InterPro" id="IPR028263">
    <property type="entry name" value="FliG_N"/>
</dbReference>
<keyword evidence="14" id="KW-0966">Cell projection</keyword>
<keyword evidence="8" id="KW-0472">Membrane</keyword>
<proteinExistence type="inferred from homology"/>
<evidence type="ECO:0000256" key="3">
    <source>
        <dbReference type="ARBA" id="ARBA00010299"/>
    </source>
</evidence>
<evidence type="ECO:0000256" key="6">
    <source>
        <dbReference type="ARBA" id="ARBA00022500"/>
    </source>
</evidence>
<name>A0ABV3XVF1_9RHOB</name>
<dbReference type="PANTHER" id="PTHR30534:SF0">
    <property type="entry name" value="FLAGELLAR MOTOR SWITCH PROTEIN FLIG"/>
    <property type="match status" value="1"/>
</dbReference>
<dbReference type="Pfam" id="PF01706">
    <property type="entry name" value="FliG_C"/>
    <property type="match status" value="1"/>
</dbReference>
<comment type="caution">
    <text evidence="14">The sequence shown here is derived from an EMBL/GenBank/DDBJ whole genome shotgun (WGS) entry which is preliminary data.</text>
</comment>
<dbReference type="PANTHER" id="PTHR30534">
    <property type="entry name" value="FLAGELLAR MOTOR SWITCH PROTEIN FLIG"/>
    <property type="match status" value="1"/>
</dbReference>
<evidence type="ECO:0000313" key="14">
    <source>
        <dbReference type="EMBL" id="MEX5729317.1"/>
    </source>
</evidence>
<evidence type="ECO:0000256" key="2">
    <source>
        <dbReference type="ARBA" id="ARBA00004413"/>
    </source>
</evidence>
<keyword evidence="7" id="KW-0283">Flagellar rotation</keyword>
<feature type="domain" description="Flagellar motor switch protein FliG N-terminal" evidence="13">
    <location>
        <begin position="11"/>
        <end position="101"/>
    </location>
</feature>
<reference evidence="14 15" key="1">
    <citation type="submission" date="2024-06" db="EMBL/GenBank/DDBJ databases">
        <title>Genome of Rhodovulum iodosum, a marine photoferrotroph.</title>
        <authorList>
            <person name="Bianchini G."/>
            <person name="Nikeleit V."/>
            <person name="Kappler A."/>
            <person name="Bryce C."/>
            <person name="Sanchez-Baracaldo P."/>
        </authorList>
    </citation>
    <scope>NUCLEOTIDE SEQUENCE [LARGE SCALE GENOMIC DNA]</scope>
    <source>
        <strain evidence="14 15">UT/N1</strain>
    </source>
</reference>